<dbReference type="PANTHER" id="PTHR34296:SF2">
    <property type="entry name" value="ABC TRANSPORTER GUANOSINE-BINDING PROTEIN NUPN"/>
    <property type="match status" value="1"/>
</dbReference>
<keyword evidence="4" id="KW-0732">Signal</keyword>
<reference evidence="8 9" key="1">
    <citation type="submission" date="2017-04" db="EMBL/GenBank/DDBJ databases">
        <authorList>
            <person name="Afonso C.L."/>
            <person name="Miller P.J."/>
            <person name="Scott M.A."/>
            <person name="Spackman E."/>
            <person name="Goraichik I."/>
            <person name="Dimitrov K.M."/>
            <person name="Suarez D.L."/>
            <person name="Swayne D.E."/>
        </authorList>
    </citation>
    <scope>NUCLEOTIDE SEQUENCE [LARGE SCALE GENOMIC DNA]</scope>
    <source>
        <strain evidence="8 9">ToBE</strain>
    </source>
</reference>
<keyword evidence="3" id="KW-1003">Cell membrane</keyword>
<evidence type="ECO:0000256" key="3">
    <source>
        <dbReference type="ARBA" id="ARBA00022475"/>
    </source>
</evidence>
<dbReference type="InterPro" id="IPR050957">
    <property type="entry name" value="BMP_lipoprotein"/>
</dbReference>
<dbReference type="AlphaFoldDB" id="A0A1W1VGE8"/>
<evidence type="ECO:0000256" key="6">
    <source>
        <dbReference type="ARBA" id="ARBA00023288"/>
    </source>
</evidence>
<evidence type="ECO:0000313" key="9">
    <source>
        <dbReference type="Proteomes" id="UP000192569"/>
    </source>
</evidence>
<keyword evidence="6" id="KW-0449">Lipoprotein</keyword>
<dbReference type="Proteomes" id="UP000192569">
    <property type="component" value="Chromosome I"/>
</dbReference>
<feature type="domain" description="ABC transporter substrate-binding protein PnrA-like" evidence="7">
    <location>
        <begin position="44"/>
        <end position="325"/>
    </location>
</feature>
<organism evidence="8 9">
    <name type="scientific">Thermanaeromonas toyohensis ToBE</name>
    <dbReference type="NCBI Taxonomy" id="698762"/>
    <lineage>
        <taxon>Bacteria</taxon>
        <taxon>Bacillati</taxon>
        <taxon>Bacillota</taxon>
        <taxon>Clostridia</taxon>
        <taxon>Neomoorellales</taxon>
        <taxon>Neomoorellaceae</taxon>
        <taxon>Thermanaeromonas</taxon>
    </lineage>
</organism>
<sequence length="340" mass="36254">MKRIIPLVVLTLVALLVLNGCGGKQSAPKEGASKEGAQAEAKFKVAALLPGPINDGGWNASCYDGIKKAEKELGAEVAYRESVPQSDFEEAFRAYASQGYNVIIGHGFQFADAAKKVAKEFPKTTFLITDSRESQEPNVGSYSVLAKEAGFLGGALAALMTKSGKVACVGGLGIPPVTDTIEGFKKGVKYVNPKVQPLTAITGSFEDVAKAKETARAFIENGADIIMHNADQAGLGVIQAAQEKKILAIGVIKDQSGIAPDTVFVSAYRNIADGIVYMLKQVKEGKFKAQFYPLGVKQGVVGLYWNQKLESKVPAEAKAKIEQIIKDMKEGKIDINTLPE</sequence>
<evidence type="ECO:0000259" key="7">
    <source>
        <dbReference type="Pfam" id="PF02608"/>
    </source>
</evidence>
<protein>
    <submittedName>
        <fullName evidence="8">Basic membrane protein A</fullName>
    </submittedName>
</protein>
<dbReference type="CDD" id="cd06304">
    <property type="entry name" value="PBP1_BmpA_Med_PnrA-like"/>
    <property type="match status" value="1"/>
</dbReference>
<evidence type="ECO:0000313" key="8">
    <source>
        <dbReference type="EMBL" id="SMB92034.1"/>
    </source>
</evidence>
<dbReference type="STRING" id="698762.SAMN00808754_0562"/>
<evidence type="ECO:0000256" key="2">
    <source>
        <dbReference type="ARBA" id="ARBA00008610"/>
    </source>
</evidence>
<dbReference type="EMBL" id="LT838272">
    <property type="protein sequence ID" value="SMB92034.1"/>
    <property type="molecule type" value="Genomic_DNA"/>
</dbReference>
<dbReference type="Gene3D" id="3.40.50.2300">
    <property type="match status" value="2"/>
</dbReference>
<comment type="similarity">
    <text evidence="2">Belongs to the BMP lipoprotein family.</text>
</comment>
<dbReference type="InterPro" id="IPR028082">
    <property type="entry name" value="Peripla_BP_I"/>
</dbReference>
<dbReference type="PANTHER" id="PTHR34296">
    <property type="entry name" value="TRANSCRIPTIONAL ACTIVATOR PROTEIN MED"/>
    <property type="match status" value="1"/>
</dbReference>
<dbReference type="SUPFAM" id="SSF53822">
    <property type="entry name" value="Periplasmic binding protein-like I"/>
    <property type="match status" value="1"/>
</dbReference>
<evidence type="ECO:0000256" key="4">
    <source>
        <dbReference type="ARBA" id="ARBA00022729"/>
    </source>
</evidence>
<gene>
    <name evidence="8" type="ORF">SAMN00808754_0562</name>
</gene>
<dbReference type="GO" id="GO:0005886">
    <property type="term" value="C:plasma membrane"/>
    <property type="evidence" value="ECO:0007669"/>
    <property type="project" value="UniProtKB-SubCell"/>
</dbReference>
<accession>A0A1W1VGE8</accession>
<comment type="subcellular location">
    <subcellularLocation>
        <location evidence="1">Cell membrane</location>
        <topology evidence="1">Lipid-anchor</topology>
    </subcellularLocation>
</comment>
<name>A0A1W1VGE8_9FIRM</name>
<dbReference type="InterPro" id="IPR003760">
    <property type="entry name" value="PnrA-like"/>
</dbReference>
<proteinExistence type="inferred from homology"/>
<dbReference type="Pfam" id="PF02608">
    <property type="entry name" value="Bmp"/>
    <property type="match status" value="1"/>
</dbReference>
<keyword evidence="5" id="KW-0472">Membrane</keyword>
<evidence type="ECO:0000256" key="1">
    <source>
        <dbReference type="ARBA" id="ARBA00004193"/>
    </source>
</evidence>
<evidence type="ECO:0000256" key="5">
    <source>
        <dbReference type="ARBA" id="ARBA00023136"/>
    </source>
</evidence>
<dbReference type="RefSeq" id="WP_172839015.1">
    <property type="nucleotide sequence ID" value="NZ_LT838272.1"/>
</dbReference>
<keyword evidence="9" id="KW-1185">Reference proteome</keyword>